<reference evidence="1 2" key="1">
    <citation type="submission" date="2020-08" db="EMBL/GenBank/DDBJ databases">
        <title>Genome public.</title>
        <authorList>
            <person name="Liu C."/>
            <person name="Sun Q."/>
        </authorList>
    </citation>
    <scope>NUCLEOTIDE SEQUENCE [LARGE SCALE GENOMIC DNA]</scope>
    <source>
        <strain evidence="1 2">NSJ-56</strain>
    </source>
</reference>
<dbReference type="RefSeq" id="WP_186976109.1">
    <property type="nucleotide sequence ID" value="NZ_JACOOH010000004.1"/>
</dbReference>
<dbReference type="EMBL" id="JACOOH010000004">
    <property type="protein sequence ID" value="MBC5621641.1"/>
    <property type="molecule type" value="Genomic_DNA"/>
</dbReference>
<accession>A0ABR7D134</accession>
<dbReference type="Proteomes" id="UP000646484">
    <property type="component" value="Unassembled WGS sequence"/>
</dbReference>
<evidence type="ECO:0000313" key="1">
    <source>
        <dbReference type="EMBL" id="MBC5621641.1"/>
    </source>
</evidence>
<protein>
    <submittedName>
        <fullName evidence="1">Uncharacterized protein</fullName>
    </submittedName>
</protein>
<keyword evidence="2" id="KW-1185">Reference proteome</keyword>
<organism evidence="1 2">
    <name type="scientific">Butyricimonas hominis</name>
    <dbReference type="NCBI Taxonomy" id="2763032"/>
    <lineage>
        <taxon>Bacteria</taxon>
        <taxon>Pseudomonadati</taxon>
        <taxon>Bacteroidota</taxon>
        <taxon>Bacteroidia</taxon>
        <taxon>Bacteroidales</taxon>
        <taxon>Odoribacteraceae</taxon>
        <taxon>Butyricimonas</taxon>
    </lineage>
</organism>
<proteinExistence type="predicted"/>
<name>A0ABR7D134_9BACT</name>
<sequence>MANEEEKKDYRIITRDIAGKLNLDETYTFTWLLFKSDYETGESHVLRETLREVTGIKDVDTISKYTAKFEDLGFLRKEYNYRNNEGQLTTPVTYHVDIPKSNWVRFKKDLLLEDIPDELKAFLVLLKCLCINNTNIIYYNKTEISRRLNLSPKTVKKYIDLAIKYHKLVEVNNFFLITDNNIILDTPHAKSNFGLRTFDKLAREKYDIIYNYCIEKNVIPPPYDFKLMEVLCIHRYDQPEEELETAVRNGDRNAKKHYNYYSLKYNLPKLCPNLPSQIHSLQYFLTSLINTKCYKERVSQPEEEVEEAVLYL</sequence>
<gene>
    <name evidence="1" type="ORF">H8S64_11080</name>
</gene>
<comment type="caution">
    <text evidence="1">The sequence shown here is derived from an EMBL/GenBank/DDBJ whole genome shotgun (WGS) entry which is preliminary data.</text>
</comment>
<evidence type="ECO:0000313" key="2">
    <source>
        <dbReference type="Proteomes" id="UP000646484"/>
    </source>
</evidence>